<reference evidence="1 2" key="1">
    <citation type="submission" date="2022-03" db="EMBL/GenBank/DDBJ databases">
        <title>Pseudonocardia alaer sp. nov., a novel actinomycete isolated from reed forest soil.</title>
        <authorList>
            <person name="Wang L."/>
        </authorList>
    </citation>
    <scope>NUCLEOTIDE SEQUENCE [LARGE SCALE GENOMIC DNA]</scope>
    <source>
        <strain evidence="1 2">Y-16303</strain>
    </source>
</reference>
<organism evidence="1 2">
    <name type="scientific">Pseudonocardia alaniniphila</name>
    <dbReference type="NCBI Taxonomy" id="75291"/>
    <lineage>
        <taxon>Bacteria</taxon>
        <taxon>Bacillati</taxon>
        <taxon>Actinomycetota</taxon>
        <taxon>Actinomycetes</taxon>
        <taxon>Pseudonocardiales</taxon>
        <taxon>Pseudonocardiaceae</taxon>
        <taxon>Pseudonocardia</taxon>
    </lineage>
</organism>
<gene>
    <name evidence="1" type="ORF">MMF94_42480</name>
</gene>
<dbReference type="RefSeq" id="WP_241043184.1">
    <property type="nucleotide sequence ID" value="NZ_BAAAJF010000076.1"/>
</dbReference>
<proteinExistence type="predicted"/>
<comment type="caution">
    <text evidence="1">The sequence shown here is derived from an EMBL/GenBank/DDBJ whole genome shotgun (WGS) entry which is preliminary data.</text>
</comment>
<evidence type="ECO:0000313" key="2">
    <source>
        <dbReference type="Proteomes" id="UP001299970"/>
    </source>
</evidence>
<accession>A0ABS9TUZ0</accession>
<keyword evidence="2" id="KW-1185">Reference proteome</keyword>
<name>A0ABS9TUZ0_9PSEU</name>
<dbReference type="EMBL" id="JAKXMK010000069">
    <property type="protein sequence ID" value="MCH6172380.1"/>
    <property type="molecule type" value="Genomic_DNA"/>
</dbReference>
<evidence type="ECO:0000313" key="1">
    <source>
        <dbReference type="EMBL" id="MCH6172380.1"/>
    </source>
</evidence>
<protein>
    <submittedName>
        <fullName evidence="1">Uncharacterized protein</fullName>
    </submittedName>
</protein>
<sequence>MAEEPRVRALLTEAGIPASDAEIAVCVAAYPVVRDMAKALHAATGTRYADPALRFRAEAGPDVGW</sequence>
<dbReference type="Proteomes" id="UP001299970">
    <property type="component" value="Unassembled WGS sequence"/>
</dbReference>